<feature type="domain" description="2EXR" evidence="1">
    <location>
        <begin position="38"/>
        <end position="141"/>
    </location>
</feature>
<evidence type="ECO:0000259" key="1">
    <source>
        <dbReference type="Pfam" id="PF20150"/>
    </source>
</evidence>
<dbReference type="RefSeq" id="XP_024728746.1">
    <property type="nucleotide sequence ID" value="XM_024884079.1"/>
</dbReference>
<dbReference type="EMBL" id="KZ613912">
    <property type="protein sequence ID" value="PMD51842.1"/>
    <property type="molecule type" value="Genomic_DNA"/>
</dbReference>
<dbReference type="PANTHER" id="PTHR35910">
    <property type="entry name" value="2EXR DOMAIN-CONTAINING PROTEIN"/>
    <property type="match status" value="1"/>
</dbReference>
<name>A0A2J6SM47_9HELO</name>
<dbReference type="PANTHER" id="PTHR35910:SF6">
    <property type="entry name" value="2EXR DOMAIN-CONTAINING PROTEIN"/>
    <property type="match status" value="1"/>
</dbReference>
<dbReference type="Pfam" id="PF20150">
    <property type="entry name" value="2EXR"/>
    <property type="match status" value="1"/>
</dbReference>
<protein>
    <recommendedName>
        <fullName evidence="1">2EXR domain-containing protein</fullName>
    </recommendedName>
</protein>
<proteinExistence type="predicted"/>
<gene>
    <name evidence="2" type="ORF">K444DRAFT_637085</name>
</gene>
<dbReference type="InParanoid" id="A0A2J6SM47"/>
<dbReference type="GeneID" id="36592156"/>
<dbReference type="AlphaFoldDB" id="A0A2J6SM47"/>
<accession>A0A2J6SM47</accession>
<evidence type="ECO:0000313" key="3">
    <source>
        <dbReference type="Proteomes" id="UP000235371"/>
    </source>
</evidence>
<evidence type="ECO:0000313" key="2">
    <source>
        <dbReference type="EMBL" id="PMD51842.1"/>
    </source>
</evidence>
<organism evidence="2 3">
    <name type="scientific">Hyaloscypha bicolor E</name>
    <dbReference type="NCBI Taxonomy" id="1095630"/>
    <lineage>
        <taxon>Eukaryota</taxon>
        <taxon>Fungi</taxon>
        <taxon>Dikarya</taxon>
        <taxon>Ascomycota</taxon>
        <taxon>Pezizomycotina</taxon>
        <taxon>Leotiomycetes</taxon>
        <taxon>Helotiales</taxon>
        <taxon>Hyaloscyphaceae</taxon>
        <taxon>Hyaloscypha</taxon>
        <taxon>Hyaloscypha bicolor</taxon>
    </lineage>
</organism>
<dbReference type="Proteomes" id="UP000235371">
    <property type="component" value="Unassembled WGS sequence"/>
</dbReference>
<dbReference type="InterPro" id="IPR045518">
    <property type="entry name" value="2EXR"/>
</dbReference>
<reference evidence="2 3" key="1">
    <citation type="submission" date="2016-04" db="EMBL/GenBank/DDBJ databases">
        <title>A degradative enzymes factory behind the ericoid mycorrhizal symbiosis.</title>
        <authorList>
            <consortium name="DOE Joint Genome Institute"/>
            <person name="Martino E."/>
            <person name="Morin E."/>
            <person name="Grelet G."/>
            <person name="Kuo A."/>
            <person name="Kohler A."/>
            <person name="Daghino S."/>
            <person name="Barry K."/>
            <person name="Choi C."/>
            <person name="Cichocki N."/>
            <person name="Clum A."/>
            <person name="Copeland A."/>
            <person name="Hainaut M."/>
            <person name="Haridas S."/>
            <person name="Labutti K."/>
            <person name="Lindquist E."/>
            <person name="Lipzen A."/>
            <person name="Khouja H.-R."/>
            <person name="Murat C."/>
            <person name="Ohm R."/>
            <person name="Olson A."/>
            <person name="Spatafora J."/>
            <person name="Veneault-Fourrey C."/>
            <person name="Henrissat B."/>
            <person name="Grigoriev I."/>
            <person name="Martin F."/>
            <person name="Perotto S."/>
        </authorList>
    </citation>
    <scope>NUCLEOTIDE SEQUENCE [LARGE SCALE GENOMIC DNA]</scope>
    <source>
        <strain evidence="2 3">E</strain>
    </source>
</reference>
<keyword evidence="3" id="KW-1185">Reference proteome</keyword>
<dbReference type="OrthoDB" id="3472253at2759"/>
<sequence>MSSPRRSGRIAAQQKSDIATGLLQPARGLRVKRKTAKFTLFPKLPFEIQHEIWSFASQAQQAETRILPIAPDSFFEGPEDAPFRIMARKKSKLRIVPSLLHACPASRSLSMKSYTLWPCTSSYGFRRDGTYIYVNKAHDTFYFGGRGTEIEDFWYLATADEEVHQPEDHTARFRFFDAMDGVRHIGLDWELWLDALGDEDCRVLWISNVIFHNSEFRQLTIGIHNSSTALLDRPFRDTYHVRSITPGTLRARCASFISDWIKVELATLPQAFERVFQQDYSLPELQVVDLSSNKNEDSPKDSDYLDIIMLPRPQTPIHP</sequence>